<dbReference type="NCBIfam" id="TIGR01344">
    <property type="entry name" value="malate_syn_A"/>
    <property type="match status" value="1"/>
</dbReference>
<keyword evidence="4" id="KW-0816">Tricarboxylic acid cycle</keyword>
<feature type="domain" description="Malate synthase C-terminal" evidence="10">
    <location>
        <begin position="414"/>
        <end position="531"/>
    </location>
</feature>
<reference evidence="12" key="1">
    <citation type="journal article" date="2019" name="Int. J. Syst. Evol. Microbiol.">
        <title>The Global Catalogue of Microorganisms (GCM) 10K type strain sequencing project: providing services to taxonomists for standard genome sequencing and annotation.</title>
        <authorList>
            <consortium name="The Broad Institute Genomics Platform"/>
            <consortium name="The Broad Institute Genome Sequencing Center for Infectious Disease"/>
            <person name="Wu L."/>
            <person name="Ma J."/>
        </authorList>
    </citation>
    <scope>NUCLEOTIDE SEQUENCE [LARGE SCALE GENOMIC DNA]</scope>
    <source>
        <strain evidence="12">NBRC 15640</strain>
    </source>
</reference>
<comment type="caution">
    <text evidence="11">The sequence shown here is derived from an EMBL/GenBank/DDBJ whole genome shotgun (WGS) entry which is preliminary data.</text>
</comment>
<organism evidence="11 12">
    <name type="scientific">Vibrio penaeicida</name>
    <dbReference type="NCBI Taxonomy" id="104609"/>
    <lineage>
        <taxon>Bacteria</taxon>
        <taxon>Pseudomonadati</taxon>
        <taxon>Pseudomonadota</taxon>
        <taxon>Gammaproteobacteria</taxon>
        <taxon>Vibrionales</taxon>
        <taxon>Vibrionaceae</taxon>
        <taxon>Vibrio</taxon>
    </lineage>
</organism>
<dbReference type="Gene3D" id="1.20.1220.12">
    <property type="entry name" value="Malate synthase, domain III"/>
    <property type="match status" value="1"/>
</dbReference>
<evidence type="ECO:0000256" key="4">
    <source>
        <dbReference type="ARBA" id="ARBA00022532"/>
    </source>
</evidence>
<dbReference type="PANTHER" id="PTHR42902">
    <property type="entry name" value="MALATE SYNTHASE"/>
    <property type="match status" value="1"/>
</dbReference>
<gene>
    <name evidence="11" type="ORF">GCM10007932_16480</name>
</gene>
<evidence type="ECO:0000256" key="7">
    <source>
        <dbReference type="PIRSR" id="PIRSR001363-1"/>
    </source>
</evidence>
<dbReference type="EC" id="2.3.3.9" evidence="2"/>
<dbReference type="EMBL" id="BSNX01000012">
    <property type="protein sequence ID" value="GLQ72288.1"/>
    <property type="molecule type" value="Genomic_DNA"/>
</dbReference>
<dbReference type="FunFam" id="1.20.1220.12:FF:000001">
    <property type="entry name" value="Malate synthase"/>
    <property type="match status" value="1"/>
</dbReference>
<comment type="catalytic activity">
    <reaction evidence="6">
        <text>glyoxylate + acetyl-CoA + H2O = (S)-malate + CoA + H(+)</text>
        <dbReference type="Rhea" id="RHEA:18181"/>
        <dbReference type="ChEBI" id="CHEBI:15377"/>
        <dbReference type="ChEBI" id="CHEBI:15378"/>
        <dbReference type="ChEBI" id="CHEBI:15589"/>
        <dbReference type="ChEBI" id="CHEBI:36655"/>
        <dbReference type="ChEBI" id="CHEBI:57287"/>
        <dbReference type="ChEBI" id="CHEBI:57288"/>
        <dbReference type="EC" id="2.3.3.9"/>
    </reaction>
</comment>
<dbReference type="Gene3D" id="3.20.20.360">
    <property type="entry name" value="Malate synthase, domain 3"/>
    <property type="match status" value="1"/>
</dbReference>
<dbReference type="CDD" id="cd00727">
    <property type="entry name" value="malate_synt_A"/>
    <property type="match status" value="1"/>
</dbReference>
<dbReference type="GO" id="GO:0006097">
    <property type="term" value="P:glyoxylate cycle"/>
    <property type="evidence" value="ECO:0007669"/>
    <property type="project" value="UniProtKB-KW"/>
</dbReference>
<dbReference type="PIRSF" id="PIRSF001363">
    <property type="entry name" value="Malate_synth"/>
    <property type="match status" value="1"/>
</dbReference>
<evidence type="ECO:0000259" key="9">
    <source>
        <dbReference type="Pfam" id="PF20656"/>
    </source>
</evidence>
<evidence type="ECO:0000313" key="11">
    <source>
        <dbReference type="EMBL" id="GLQ72288.1"/>
    </source>
</evidence>
<evidence type="ECO:0000256" key="5">
    <source>
        <dbReference type="ARBA" id="ARBA00022679"/>
    </source>
</evidence>
<dbReference type="GO" id="GO:0006099">
    <property type="term" value="P:tricarboxylic acid cycle"/>
    <property type="evidence" value="ECO:0007669"/>
    <property type="project" value="UniProtKB-KW"/>
</dbReference>
<feature type="active site" description="Proton acceptor" evidence="7">
    <location>
        <position position="167"/>
    </location>
</feature>
<evidence type="ECO:0000256" key="3">
    <source>
        <dbReference type="ARBA" id="ARBA00022435"/>
    </source>
</evidence>
<comment type="similarity">
    <text evidence="1">Belongs to the malate synthase family.</text>
</comment>
<dbReference type="InterPro" id="IPR048356">
    <property type="entry name" value="MS_N"/>
</dbReference>
<keyword evidence="12" id="KW-1185">Reference proteome</keyword>
<dbReference type="InterPro" id="IPR048355">
    <property type="entry name" value="MS_C"/>
</dbReference>
<evidence type="ECO:0000256" key="2">
    <source>
        <dbReference type="ARBA" id="ARBA00012636"/>
    </source>
</evidence>
<dbReference type="InterPro" id="IPR011076">
    <property type="entry name" value="Malate_synth_sf"/>
</dbReference>
<keyword evidence="5" id="KW-0808">Transferase</keyword>
<proteinExistence type="inferred from homology"/>
<evidence type="ECO:0000313" key="12">
    <source>
        <dbReference type="Proteomes" id="UP001156690"/>
    </source>
</evidence>
<dbReference type="InterPro" id="IPR046363">
    <property type="entry name" value="MS_N_TIM-barrel_dom"/>
</dbReference>
<evidence type="ECO:0000256" key="1">
    <source>
        <dbReference type="ARBA" id="ARBA00006394"/>
    </source>
</evidence>
<feature type="domain" description="Malate synthase N-terminal" evidence="9">
    <location>
        <begin position="20"/>
        <end position="64"/>
    </location>
</feature>
<dbReference type="InterPro" id="IPR001465">
    <property type="entry name" value="Malate_synthase_TIM"/>
</dbReference>
<dbReference type="Proteomes" id="UP001156690">
    <property type="component" value="Unassembled WGS sequence"/>
</dbReference>
<name>A0AAV5NPC4_9VIBR</name>
<evidence type="ECO:0000256" key="6">
    <source>
        <dbReference type="ARBA" id="ARBA00047918"/>
    </source>
</evidence>
<dbReference type="SUPFAM" id="SSF51645">
    <property type="entry name" value="Malate synthase G"/>
    <property type="match status" value="1"/>
</dbReference>
<dbReference type="GO" id="GO:0004474">
    <property type="term" value="F:malate synthase activity"/>
    <property type="evidence" value="ECO:0007669"/>
    <property type="project" value="UniProtKB-EC"/>
</dbReference>
<dbReference type="Pfam" id="PF20659">
    <property type="entry name" value="MS_C"/>
    <property type="match status" value="1"/>
</dbReference>
<keyword evidence="3" id="KW-0329">Glyoxylate bypass</keyword>
<evidence type="ECO:0000259" key="10">
    <source>
        <dbReference type="Pfam" id="PF20659"/>
    </source>
</evidence>
<dbReference type="FunFam" id="3.20.20.360:FF:000001">
    <property type="entry name" value="Malate synthase"/>
    <property type="match status" value="1"/>
</dbReference>
<sequence>MERNSQAKLTVTGDLTKSGYQEIFSKEALDLLENLATKFEARRKQLLDERAQKQTLFDTGTLPGYRDDTRQIREDKSWRVAPIPPSLQDRRVEITGPIDRKMVINALNSGAKVFMCCFEDASSPTWDNMVQGQINLRDANNGSIAFEDLRKNKHYTLNSDPALLIARPRGIHLPEGNIQLNGEPIGGCLMDFALYCFHNLESRRANGEGVYYYIPKLESMEEAQWWDDVFSETEQYLGVPTGTIKATILVETLPAVFQMDEILYAMRDHIVAMNCGRWDYIFSYIKTLKNHQDRILPDRHSVGMDKPFLEAYSKQLIHTCHQRGALAMGGMSAFIPSKDPTEMEQVASKVIADKSREAQNGHDGTWVAHPALVDIALNVFNEHLKGATNQLDFMPDVSHISEATLLEPCEGPRNEEGVRKNIRIALYYMEAWIRGEGCVPIYGLMEDAATAEISRASIWQWIHHGITLDDGSAFTAAIFKDWLQQELATIESEIGSDTYQQRRFPETAELFYRLSTDKQFATFLTLPSYHLL</sequence>
<evidence type="ECO:0000259" key="8">
    <source>
        <dbReference type="Pfam" id="PF01274"/>
    </source>
</evidence>
<dbReference type="PANTHER" id="PTHR42902:SF1">
    <property type="entry name" value="MALATE SYNTHASE 1-RELATED"/>
    <property type="match status" value="1"/>
</dbReference>
<feature type="active site" description="Proton donor" evidence="7">
    <location>
        <position position="447"/>
    </location>
</feature>
<dbReference type="GO" id="GO:0005737">
    <property type="term" value="C:cytoplasm"/>
    <property type="evidence" value="ECO:0007669"/>
    <property type="project" value="TreeGrafter"/>
</dbReference>
<feature type="domain" description="Malate synthase TIM barrel" evidence="8">
    <location>
        <begin position="164"/>
        <end position="407"/>
    </location>
</feature>
<accession>A0AAV5NPC4</accession>
<dbReference type="Pfam" id="PF20656">
    <property type="entry name" value="MS_N"/>
    <property type="match status" value="1"/>
</dbReference>
<dbReference type="InterPro" id="IPR044856">
    <property type="entry name" value="Malate_synth_C_sf"/>
</dbReference>
<dbReference type="Pfam" id="PF01274">
    <property type="entry name" value="MS_TIM-barrel"/>
    <property type="match status" value="1"/>
</dbReference>
<dbReference type="InterPro" id="IPR006252">
    <property type="entry name" value="Malate_synthA"/>
</dbReference>
<protein>
    <recommendedName>
        <fullName evidence="2">malate synthase</fullName>
        <ecNumber evidence="2">2.3.3.9</ecNumber>
    </recommendedName>
</protein>
<dbReference type="AlphaFoldDB" id="A0AAV5NPC4"/>